<accession>A0A9D3LY20</accession>
<keyword evidence="8" id="KW-1133">Transmembrane helix</keyword>
<comment type="catalytic activity">
    <reaction evidence="12">
        <text>O-phospho-L-tyrosyl-[protein] + H2O = L-tyrosyl-[protein] + phosphate</text>
        <dbReference type="Rhea" id="RHEA:10684"/>
        <dbReference type="Rhea" id="RHEA-COMP:10136"/>
        <dbReference type="Rhea" id="RHEA-COMP:20101"/>
        <dbReference type="ChEBI" id="CHEBI:15377"/>
        <dbReference type="ChEBI" id="CHEBI:43474"/>
        <dbReference type="ChEBI" id="CHEBI:46858"/>
        <dbReference type="ChEBI" id="CHEBI:61978"/>
        <dbReference type="EC" id="3.1.3.48"/>
    </reaction>
</comment>
<evidence type="ECO:0000256" key="4">
    <source>
        <dbReference type="ARBA" id="ARBA00022729"/>
    </source>
</evidence>
<dbReference type="SUPFAM" id="SSF52799">
    <property type="entry name" value="(Phosphotyrosine protein) phosphatases II"/>
    <property type="match status" value="2"/>
</dbReference>
<keyword evidence="5" id="KW-0677">Repeat</keyword>
<evidence type="ECO:0000256" key="5">
    <source>
        <dbReference type="ARBA" id="ARBA00022737"/>
    </source>
</evidence>
<dbReference type="EMBL" id="JAFIRN010000011">
    <property type="protein sequence ID" value="KAG5839089.1"/>
    <property type="molecule type" value="Genomic_DNA"/>
</dbReference>
<dbReference type="InterPro" id="IPR003961">
    <property type="entry name" value="FN3_dom"/>
</dbReference>
<evidence type="ECO:0000256" key="6">
    <source>
        <dbReference type="ARBA" id="ARBA00022801"/>
    </source>
</evidence>
<organism evidence="16 17">
    <name type="scientific">Anguilla anguilla</name>
    <name type="common">European freshwater eel</name>
    <name type="synonym">Muraena anguilla</name>
    <dbReference type="NCBI Taxonomy" id="7936"/>
    <lineage>
        <taxon>Eukaryota</taxon>
        <taxon>Metazoa</taxon>
        <taxon>Chordata</taxon>
        <taxon>Craniata</taxon>
        <taxon>Vertebrata</taxon>
        <taxon>Euteleostomi</taxon>
        <taxon>Actinopterygii</taxon>
        <taxon>Neopterygii</taxon>
        <taxon>Teleostei</taxon>
        <taxon>Anguilliformes</taxon>
        <taxon>Anguillidae</taxon>
        <taxon>Anguilla</taxon>
    </lineage>
</organism>
<reference evidence="16" key="1">
    <citation type="submission" date="2021-01" db="EMBL/GenBank/DDBJ databases">
        <title>A chromosome-scale assembly of European eel, Anguilla anguilla.</title>
        <authorList>
            <person name="Henkel C."/>
            <person name="Jong-Raadsen S.A."/>
            <person name="Dufour S."/>
            <person name="Weltzien F.-A."/>
            <person name="Palstra A.P."/>
            <person name="Pelster B."/>
            <person name="Spaink H.P."/>
            <person name="Van Den Thillart G.E."/>
            <person name="Jansen H."/>
            <person name="Zahm M."/>
            <person name="Klopp C."/>
            <person name="Cedric C."/>
            <person name="Louis A."/>
            <person name="Berthelot C."/>
            <person name="Parey E."/>
            <person name="Roest Crollius H."/>
            <person name="Montfort J."/>
            <person name="Robinson-Rechavi M."/>
            <person name="Bucao C."/>
            <person name="Bouchez O."/>
            <person name="Gislard M."/>
            <person name="Lluch J."/>
            <person name="Milhes M."/>
            <person name="Lampietro C."/>
            <person name="Lopez Roques C."/>
            <person name="Donnadieu C."/>
            <person name="Braasch I."/>
            <person name="Desvignes T."/>
            <person name="Postlethwait J."/>
            <person name="Bobe J."/>
            <person name="Guiguen Y."/>
            <person name="Dirks R."/>
        </authorList>
    </citation>
    <scope>NUCLEOTIDE SEQUENCE</scope>
    <source>
        <strain evidence="16">Tag_6206</strain>
        <tissue evidence="16">Liver</tissue>
    </source>
</reference>
<evidence type="ECO:0000256" key="3">
    <source>
        <dbReference type="ARBA" id="ARBA00022692"/>
    </source>
</evidence>
<gene>
    <name evidence="16" type="ORF">ANANG_G00201230</name>
</gene>
<sequence length="1035" mass="114836">MDYQSSAATAGIYTRPYPILGLNATTINTTVVVLHWHRPQGYQQGYSYRVETSCCMPTPRNQTEQDSMATITDLIPGTNCSFTVYSQVQNGIEGEPISVYQYTKPERVSPAVSNRGTNDTIEVTCLPPLGNVEKKYMVNLTSIYGDNQSMVVSSSFPSQLFSGLTPGRKYTVVVTTISGPFAEDSEPVSSATYPNAPGPITVTNKTTDSVAIEWTPAPGMDRGSFSYHVTYGSSAHDLKSHDTDLNELTVVGLVSGTPYNISVATVGLFQYASQPALRFVTTRPESVRGLQQSSTAVDMIGIAWQRPVGFKPGYSYYVTVQDSTGHLIRNGSTSQLSHNWMGLSPGNRYTFGVTSRTSDGTPGSPVTISVCTDASPVVIFKCDGPNRTGPVLNLAWDSPEGANKGFSLTWGDTGSVTLPPCTGNCRHNIENLSYYTRYQVRITTIGCGKTSSVHKTDCQTGITAPPEPSRSTGFAVREKKHNMFVLKFNSSILNSKNGPIVAYGILMTSNLKEFSNENNVGLQKYLNKTHDDWTKDESVPYLATALDTNVEQTRNEKSEFEVNIGSGSRWNGYTNGPLSARTTYRFALVMFTYVALANELVDASRSLFSISKFFDEDVALPENPTVITVGALAGALSAVTCFTAIAAGVYWKKATRKTPSDIPIESMSGAPVRVEDYEAYHRRQSANSNCGFAEEYEELKPVGIGQCKVSAEAPENKGKNRYTNVLPYESSRVKLSIQGSPYDDYINASYVPGYNCKKEFIAAQGPLPGTVDEFWRMLWEKNVRTLVMLTRCNEQGRVKCEEYWPSRTKHFKNIFVTTTSVVPLEDWTVRDFDVKNVKTAETRSLRQFHFTAWPDHGVPESTELLIDFRHLVREHMDLVSRNSPTVVHCRWVKSTVTWTHWDQHSRKSTTVVYCRWVKSRFIWIRMDQCSRNSPTVVHGSAGVGRTGTMIAIDHLLFQIERDSMVDLYGTVYSMRMHRALMVQTEDQYVFLHKCALDIIKSRTGTNVDLIYQNVAAVDIYENVTTIKGAAGVSRP</sequence>
<dbReference type="CDD" id="cd00063">
    <property type="entry name" value="FN3"/>
    <property type="match status" value="3"/>
</dbReference>
<dbReference type="PROSITE" id="PS50055">
    <property type="entry name" value="TYR_PHOSPHATASE_PTP"/>
    <property type="match status" value="1"/>
</dbReference>
<dbReference type="SMART" id="SM00060">
    <property type="entry name" value="FN3"/>
    <property type="match status" value="6"/>
</dbReference>
<evidence type="ECO:0000259" key="14">
    <source>
        <dbReference type="PROSITE" id="PS50056"/>
    </source>
</evidence>
<dbReference type="SMART" id="SM00404">
    <property type="entry name" value="PTPc_motif"/>
    <property type="match status" value="1"/>
</dbReference>
<comment type="similarity">
    <text evidence="11">Belongs to the protein-tyrosine phosphatase family. Receptor class 3 subfamily.</text>
</comment>
<dbReference type="Gene3D" id="2.60.40.10">
    <property type="entry name" value="Immunoglobulins"/>
    <property type="match status" value="5"/>
</dbReference>
<dbReference type="Proteomes" id="UP001044222">
    <property type="component" value="Chromosome 11"/>
</dbReference>
<evidence type="ECO:0000313" key="17">
    <source>
        <dbReference type="Proteomes" id="UP001044222"/>
    </source>
</evidence>
<evidence type="ECO:0000313" key="16">
    <source>
        <dbReference type="EMBL" id="KAG5839089.1"/>
    </source>
</evidence>
<dbReference type="InterPro" id="IPR041201">
    <property type="entry name" value="PTPRJ_TM"/>
</dbReference>
<evidence type="ECO:0000256" key="1">
    <source>
        <dbReference type="ARBA" id="ARBA00004479"/>
    </source>
</evidence>
<dbReference type="PROSITE" id="PS50056">
    <property type="entry name" value="TYR_PHOSPHATASE_2"/>
    <property type="match status" value="1"/>
</dbReference>
<evidence type="ECO:0000256" key="8">
    <source>
        <dbReference type="ARBA" id="ARBA00022989"/>
    </source>
</evidence>
<evidence type="ECO:0000256" key="2">
    <source>
        <dbReference type="ARBA" id="ARBA00013064"/>
    </source>
</evidence>
<dbReference type="PROSITE" id="PS50853">
    <property type="entry name" value="FN3"/>
    <property type="match status" value="3"/>
</dbReference>
<keyword evidence="4" id="KW-0732">Signal</keyword>
<dbReference type="SUPFAM" id="SSF49265">
    <property type="entry name" value="Fibronectin type III"/>
    <property type="match status" value="3"/>
</dbReference>
<dbReference type="InterPro" id="IPR050713">
    <property type="entry name" value="RTP_Phos/Ushers"/>
</dbReference>
<keyword evidence="17" id="KW-1185">Reference proteome</keyword>
<dbReference type="EC" id="3.1.3.48" evidence="2"/>
<keyword evidence="6" id="KW-0378">Hydrolase</keyword>
<keyword evidence="10" id="KW-0325">Glycoprotein</keyword>
<dbReference type="Pfam" id="PF00041">
    <property type="entry name" value="fn3"/>
    <property type="match status" value="1"/>
</dbReference>
<keyword evidence="9" id="KW-0472">Membrane</keyword>
<dbReference type="PRINTS" id="PR00700">
    <property type="entry name" value="PRTYPHPHTASE"/>
</dbReference>
<dbReference type="InterPro" id="IPR000242">
    <property type="entry name" value="PTP_cat"/>
</dbReference>
<dbReference type="InterPro" id="IPR013783">
    <property type="entry name" value="Ig-like_fold"/>
</dbReference>
<feature type="domain" description="Tyrosine-protein phosphatase" evidence="13">
    <location>
        <begin position="692"/>
        <end position="998"/>
    </location>
</feature>
<feature type="domain" description="Tyrosine specific protein phosphatases" evidence="14">
    <location>
        <begin position="930"/>
        <end position="989"/>
    </location>
</feature>
<dbReference type="GO" id="GO:0004725">
    <property type="term" value="F:protein tyrosine phosphatase activity"/>
    <property type="evidence" value="ECO:0007669"/>
    <property type="project" value="UniProtKB-EC"/>
</dbReference>
<evidence type="ECO:0000256" key="12">
    <source>
        <dbReference type="ARBA" id="ARBA00051722"/>
    </source>
</evidence>
<dbReference type="InterPro" id="IPR000387">
    <property type="entry name" value="Tyr_Pase_dom"/>
</dbReference>
<dbReference type="InterPro" id="IPR036116">
    <property type="entry name" value="FN3_sf"/>
</dbReference>
<protein>
    <recommendedName>
        <fullName evidence="2">protein-tyrosine-phosphatase</fullName>
        <ecNumber evidence="2">3.1.3.48</ecNumber>
    </recommendedName>
</protein>
<dbReference type="AlphaFoldDB" id="A0A9D3LY20"/>
<evidence type="ECO:0000256" key="7">
    <source>
        <dbReference type="ARBA" id="ARBA00022912"/>
    </source>
</evidence>
<dbReference type="GO" id="GO:0043235">
    <property type="term" value="C:receptor complex"/>
    <property type="evidence" value="ECO:0007669"/>
    <property type="project" value="TreeGrafter"/>
</dbReference>
<dbReference type="SMART" id="SM00194">
    <property type="entry name" value="PTPc"/>
    <property type="match status" value="1"/>
</dbReference>
<name>A0A9D3LY20_ANGAN</name>
<dbReference type="InterPro" id="IPR029021">
    <property type="entry name" value="Prot-tyrosine_phosphatase-like"/>
</dbReference>
<keyword evidence="7" id="KW-0904">Protein phosphatase</keyword>
<dbReference type="InterPro" id="IPR003595">
    <property type="entry name" value="Tyr_Pase_cat"/>
</dbReference>
<dbReference type="GO" id="GO:0032502">
    <property type="term" value="P:developmental process"/>
    <property type="evidence" value="ECO:0007669"/>
    <property type="project" value="UniProtKB-ARBA"/>
</dbReference>
<dbReference type="Pfam" id="PF18861">
    <property type="entry name" value="PTP_tm"/>
    <property type="match status" value="1"/>
</dbReference>
<feature type="domain" description="Fibronectin type-III" evidence="15">
    <location>
        <begin position="18"/>
        <end position="107"/>
    </location>
</feature>
<dbReference type="GO" id="GO:0016020">
    <property type="term" value="C:membrane"/>
    <property type="evidence" value="ECO:0007669"/>
    <property type="project" value="UniProtKB-SubCell"/>
</dbReference>
<evidence type="ECO:0000259" key="15">
    <source>
        <dbReference type="PROSITE" id="PS50853"/>
    </source>
</evidence>
<evidence type="ECO:0000256" key="10">
    <source>
        <dbReference type="ARBA" id="ARBA00023180"/>
    </source>
</evidence>
<keyword evidence="3" id="KW-0812">Transmembrane</keyword>
<comment type="subcellular location">
    <subcellularLocation>
        <location evidence="1">Membrane</location>
        <topology evidence="1">Single-pass type I membrane protein</topology>
    </subcellularLocation>
</comment>
<feature type="domain" description="Fibronectin type-III" evidence="15">
    <location>
        <begin position="376"/>
        <end position="466"/>
    </location>
</feature>
<comment type="caution">
    <text evidence="16">The sequence shown here is derived from an EMBL/GenBank/DDBJ whole genome shotgun (WGS) entry which is preliminary data.</text>
</comment>
<dbReference type="PANTHER" id="PTHR46957">
    <property type="entry name" value="CYTOKINE RECEPTOR"/>
    <property type="match status" value="1"/>
</dbReference>
<dbReference type="Pfam" id="PF00102">
    <property type="entry name" value="Y_phosphatase"/>
    <property type="match status" value="2"/>
</dbReference>
<evidence type="ECO:0000259" key="13">
    <source>
        <dbReference type="PROSITE" id="PS50055"/>
    </source>
</evidence>
<feature type="domain" description="Fibronectin type-III" evidence="15">
    <location>
        <begin position="196"/>
        <end position="286"/>
    </location>
</feature>
<dbReference type="Gene3D" id="3.90.190.10">
    <property type="entry name" value="Protein tyrosine phosphatase superfamily"/>
    <property type="match status" value="2"/>
</dbReference>
<dbReference type="PANTHER" id="PTHR46957:SF5">
    <property type="entry name" value="PROTEIN-TYROSINE-PHOSPHATASE"/>
    <property type="match status" value="1"/>
</dbReference>
<evidence type="ECO:0000256" key="9">
    <source>
        <dbReference type="ARBA" id="ARBA00023136"/>
    </source>
</evidence>
<dbReference type="FunFam" id="3.90.190.10:FF:000009">
    <property type="entry name" value="Receptor-type tyrosine-protein phosphatase beta"/>
    <property type="match status" value="1"/>
</dbReference>
<proteinExistence type="inferred from homology"/>
<evidence type="ECO:0000256" key="11">
    <source>
        <dbReference type="ARBA" id="ARBA00025789"/>
    </source>
</evidence>